<feature type="region of interest" description="Disordered" evidence="3">
    <location>
        <begin position="370"/>
        <end position="500"/>
    </location>
</feature>
<comment type="similarity">
    <text evidence="2">Belongs to the cyclin family.</text>
</comment>
<dbReference type="SUPFAM" id="SSF47954">
    <property type="entry name" value="Cyclin-like"/>
    <property type="match status" value="2"/>
</dbReference>
<feature type="compositionally biased region" description="Basic and acidic residues" evidence="3">
    <location>
        <begin position="400"/>
        <end position="452"/>
    </location>
</feature>
<feature type="compositionally biased region" description="Basic and acidic residues" evidence="3">
    <location>
        <begin position="464"/>
        <end position="482"/>
    </location>
</feature>
<feature type="compositionally biased region" description="Basic and acidic residues" evidence="3">
    <location>
        <begin position="39"/>
        <end position="56"/>
    </location>
</feature>
<evidence type="ECO:0000256" key="3">
    <source>
        <dbReference type="SAM" id="MobiDB-lite"/>
    </source>
</evidence>
<name>A0A7E4UNT1_PANRE</name>
<dbReference type="Proteomes" id="UP000492821">
    <property type="component" value="Unassembled WGS sequence"/>
</dbReference>
<keyword evidence="1 2" id="KW-0195">Cyclin</keyword>
<dbReference type="InterPro" id="IPR006671">
    <property type="entry name" value="Cyclin_N"/>
</dbReference>
<dbReference type="SMART" id="SM00385">
    <property type="entry name" value="CYCLIN"/>
    <property type="match status" value="2"/>
</dbReference>
<dbReference type="InterPro" id="IPR036915">
    <property type="entry name" value="Cyclin-like_sf"/>
</dbReference>
<dbReference type="InterPro" id="IPR013763">
    <property type="entry name" value="Cyclin-like_dom"/>
</dbReference>
<dbReference type="InterPro" id="IPR043198">
    <property type="entry name" value="Cyclin/Ssn8"/>
</dbReference>
<feature type="domain" description="Cyclin-like" evidence="4">
    <location>
        <begin position="247"/>
        <end position="338"/>
    </location>
</feature>
<reference evidence="6" key="2">
    <citation type="submission" date="2020-10" db="UniProtKB">
        <authorList>
            <consortium name="WormBaseParasite"/>
        </authorList>
    </citation>
    <scope>IDENTIFICATION</scope>
</reference>
<organism evidence="5 6">
    <name type="scientific">Panagrellus redivivus</name>
    <name type="common">Microworm</name>
    <dbReference type="NCBI Taxonomy" id="6233"/>
    <lineage>
        <taxon>Eukaryota</taxon>
        <taxon>Metazoa</taxon>
        <taxon>Ecdysozoa</taxon>
        <taxon>Nematoda</taxon>
        <taxon>Chromadorea</taxon>
        <taxon>Rhabditida</taxon>
        <taxon>Tylenchina</taxon>
        <taxon>Panagrolaimomorpha</taxon>
        <taxon>Panagrolaimoidea</taxon>
        <taxon>Panagrolaimidae</taxon>
        <taxon>Panagrellus</taxon>
    </lineage>
</organism>
<reference evidence="5" key="1">
    <citation type="journal article" date="2013" name="Genetics">
        <title>The draft genome and transcriptome of Panagrellus redivivus are shaped by the harsh demands of a free-living lifestyle.</title>
        <authorList>
            <person name="Srinivasan J."/>
            <person name="Dillman A.R."/>
            <person name="Macchietto M.G."/>
            <person name="Heikkinen L."/>
            <person name="Lakso M."/>
            <person name="Fracchia K.M."/>
            <person name="Antoshechkin I."/>
            <person name="Mortazavi A."/>
            <person name="Wong G."/>
            <person name="Sternberg P.W."/>
        </authorList>
    </citation>
    <scope>NUCLEOTIDE SEQUENCE [LARGE SCALE GENOMIC DNA]</scope>
    <source>
        <strain evidence="5">MT8872</strain>
    </source>
</reference>
<feature type="domain" description="Cyclin-like" evidence="4">
    <location>
        <begin position="127"/>
        <end position="234"/>
    </location>
</feature>
<feature type="compositionally biased region" description="Basic residues" evidence="3">
    <location>
        <begin position="483"/>
        <end position="500"/>
    </location>
</feature>
<evidence type="ECO:0000256" key="1">
    <source>
        <dbReference type="ARBA" id="ARBA00023127"/>
    </source>
</evidence>
<dbReference type="PANTHER" id="PTHR10026">
    <property type="entry name" value="CYCLIN"/>
    <property type="match status" value="1"/>
</dbReference>
<dbReference type="Gene3D" id="1.10.472.10">
    <property type="entry name" value="Cyclin-like"/>
    <property type="match status" value="2"/>
</dbReference>
<proteinExistence type="inferred from homology"/>
<evidence type="ECO:0000256" key="2">
    <source>
        <dbReference type="RuleBase" id="RU000383"/>
    </source>
</evidence>
<dbReference type="Pfam" id="PF00134">
    <property type="entry name" value="Cyclin_N"/>
    <property type="match status" value="1"/>
</dbReference>
<protein>
    <submittedName>
        <fullName evidence="6">Cyclin-L1</fullName>
    </submittedName>
</protein>
<evidence type="ECO:0000313" key="5">
    <source>
        <dbReference type="Proteomes" id="UP000492821"/>
    </source>
</evidence>
<dbReference type="WBParaSite" id="Pan_g10681.t1">
    <property type="protein sequence ID" value="Pan_g10681.t1"/>
    <property type="gene ID" value="Pan_g10681"/>
</dbReference>
<dbReference type="PIRSF" id="PIRSF036580">
    <property type="entry name" value="Cyclin_L"/>
    <property type="match status" value="1"/>
</dbReference>
<sequence length="500" mass="58390">MSMNGSSAVEKVLAKARQEIEIRKKAAAGASEAAKPNSKSHEPSEFEKDDPSKPEEVVDPEVAAIMEKIKPFPGYDKKRNYSSIVVGYDSFLLTLDKTTVPLLETKPSCLDGLTEQEEEDLRFLGVELIETIGHLLKLPMIVSETASIFFQRFYGLKSFVKHPFDHIVMACVLLATKVEEVPRRPREIITVFDHLKKSYQARTDKTIKLDVMKVDVKYVMLKNHVVAAERQILFAVGFVCQIKHPHGFIYVFLNTLNLLDNHELLKGAWNSMNDCMRTDLFLRYFPKTIAAACVVRTARMVNPEVILPHCEGYPWYEVYSISTHDVEHIIQVLDRIYQRTVPPDWLALAESVQEARRKKYGIEKEKMLTEEEAKNSITAEEDATKTQQNGMAKRLAVSPRSKDRSSRPDGPERREPSRDRSRSHRDRDDRRRDDRDRRDRDRRDRDRRDRDRDRRRRSRSRSTSPDRRRDRRDRDRRSDKRTSNRRSRSPPSRDRRRSRS</sequence>
<dbReference type="AlphaFoldDB" id="A0A7E4UNT1"/>
<dbReference type="GO" id="GO:0006357">
    <property type="term" value="P:regulation of transcription by RNA polymerase II"/>
    <property type="evidence" value="ECO:0007669"/>
    <property type="project" value="InterPro"/>
</dbReference>
<evidence type="ECO:0000313" key="6">
    <source>
        <dbReference type="WBParaSite" id="Pan_g10681.t1"/>
    </source>
</evidence>
<keyword evidence="5" id="KW-1185">Reference proteome</keyword>
<evidence type="ECO:0000259" key="4">
    <source>
        <dbReference type="SMART" id="SM00385"/>
    </source>
</evidence>
<dbReference type="GO" id="GO:0016538">
    <property type="term" value="F:cyclin-dependent protein serine/threonine kinase regulator activity"/>
    <property type="evidence" value="ECO:0007669"/>
    <property type="project" value="InterPro"/>
</dbReference>
<accession>A0A7E4UNT1</accession>
<feature type="region of interest" description="Disordered" evidence="3">
    <location>
        <begin position="24"/>
        <end position="56"/>
    </location>
</feature>